<dbReference type="InterPro" id="IPR036397">
    <property type="entry name" value="RNaseH_sf"/>
</dbReference>
<dbReference type="InterPro" id="IPR057670">
    <property type="entry name" value="SH3_retrovirus"/>
</dbReference>
<dbReference type="Proteomes" id="UP001454036">
    <property type="component" value="Unassembled WGS sequence"/>
</dbReference>
<keyword evidence="5" id="KW-0862">Zinc</keyword>
<keyword evidence="1" id="KW-0645">Protease</keyword>
<feature type="domain" description="CCHC-type" evidence="6">
    <location>
        <begin position="70"/>
        <end position="84"/>
    </location>
</feature>
<proteinExistence type="predicted"/>
<dbReference type="Pfam" id="PF13976">
    <property type="entry name" value="gag_pre-integrs"/>
    <property type="match status" value="1"/>
</dbReference>
<dbReference type="PROSITE" id="PS50158">
    <property type="entry name" value="ZF_CCHC"/>
    <property type="match status" value="1"/>
</dbReference>
<evidence type="ECO:0000256" key="3">
    <source>
        <dbReference type="ARBA" id="ARBA00022750"/>
    </source>
</evidence>
<evidence type="ECO:0000256" key="2">
    <source>
        <dbReference type="ARBA" id="ARBA00022723"/>
    </source>
</evidence>
<dbReference type="PANTHER" id="PTHR42648:SF21">
    <property type="entry name" value="CYSTEINE-RICH RLK (RECEPTOR-LIKE PROTEIN KINASE) 8"/>
    <property type="match status" value="1"/>
</dbReference>
<dbReference type="SUPFAM" id="SSF53098">
    <property type="entry name" value="Ribonuclease H-like"/>
    <property type="match status" value="1"/>
</dbReference>
<dbReference type="CDD" id="cd09272">
    <property type="entry name" value="RNase_HI_RT_Ty1"/>
    <property type="match status" value="1"/>
</dbReference>
<dbReference type="Pfam" id="PF22936">
    <property type="entry name" value="Pol_BBD"/>
    <property type="match status" value="1"/>
</dbReference>
<dbReference type="AlphaFoldDB" id="A0AAV3PRN7"/>
<dbReference type="GO" id="GO:0003676">
    <property type="term" value="F:nucleic acid binding"/>
    <property type="evidence" value="ECO:0007669"/>
    <property type="project" value="InterPro"/>
</dbReference>
<dbReference type="Pfam" id="PF25597">
    <property type="entry name" value="SH3_retrovirus"/>
    <property type="match status" value="1"/>
</dbReference>
<evidence type="ECO:0000313" key="8">
    <source>
        <dbReference type="EMBL" id="GAA0154432.1"/>
    </source>
</evidence>
<dbReference type="GO" id="GO:0008270">
    <property type="term" value="F:zinc ion binding"/>
    <property type="evidence" value="ECO:0007669"/>
    <property type="project" value="UniProtKB-KW"/>
</dbReference>
<evidence type="ECO:0000313" key="9">
    <source>
        <dbReference type="Proteomes" id="UP001454036"/>
    </source>
</evidence>
<dbReference type="GO" id="GO:0006508">
    <property type="term" value="P:proteolysis"/>
    <property type="evidence" value="ECO:0007669"/>
    <property type="project" value="UniProtKB-KW"/>
</dbReference>
<dbReference type="GO" id="GO:0004190">
    <property type="term" value="F:aspartic-type endopeptidase activity"/>
    <property type="evidence" value="ECO:0007669"/>
    <property type="project" value="UniProtKB-KW"/>
</dbReference>
<keyword evidence="8" id="KW-0675">Receptor</keyword>
<sequence>MTKGIRMMNSSTNILDEILETGIRGKDTAGIGASFLPYKNHATKKNEHVKFVPARGESSINQGEKKKRWKCHNCGKKGHITPYCYRLYGKGRNKYSLPRKEWVQKNTVASRVVFTSLKATTCEGWYFDSGCSRHMTGKKSNLTDIKELNGSYVTFGGGAKGKITGKGTLKVEGLPNLQDVLLVDGLTVNLISISQLCDEGMRVVFSRYACIVSTGDSKIMQGTRSSDNCYLWDPEKPLKAMTIKHNDDATIWHRKLGHTNFRNLQQLISKNAVKGLPQLEVKEKTCGDCQVGKQTRVSHQQLSLVTTTRILELLHMDLMGPVQVESIVGKKYIYVCVDDYSRYTWVEFLREKSDAFDVFKTLATQIQREKALPIIRIRSDHGKEFENLKVDDYCKQEGIKHEFSAPITPQQNGIVERKNRSIQEMARVMLHAKKVPLKFWAEAVNTACHIHNRITLRPGSESTTYEIWRGRKPNVQYFHIFGSTCYILADRDPRQKFDVKGEEGVFLGYSRNSRALRVYNKRTQMIMESINVKVVDEDEDDLSDAEIEDPVTPVVIDNSNTCQKEGSADTPTVIDSCIEPVARIQKDHPVDNIIGRIEEGRTTRKTDRVDYRKMAGLFSEACLVSKVEPKDAKSALLDECWISAMQEELLQFERNDVWELVPRPADHNVIGTRWIFKNKSDEHGNVIRNKARLVAQGYTQVEGIDFEETFAPVARLEAIRLLLALACLLKFKLYQMDVKTAFLNGLVQEEVYVEQPKGFIDSQYPEHVYKLKKALYGLKQAPRAWYERLTIFLLKKGYVRGSVDSTLFIKREAGKIMVAQIYVDDTVFAGVSGQLVKQFVQQMEGEFEMSMVGELKYFLGIQINQTKGSIFITQSKYAKSLVKRFGLETASSKRTPLATHVKITKDEAGASVDVSKYRSMIGSLLYLTASRPDISHSVGICARFQADPKESHLNLVKRIIKYVHGTLNYGLLYSFDTNKALVGYSDADWAGNSEDRKSTSGGCFFLGNNLVSWFSRKQNSVSLSTAEAEYIAAGSACTQLLWMKQMLEEYGVNPGVMTLYCDNKSAICISKNPVQHSRTKHIDIRHHFIRELVENKQVVLEHVPTEKQLADIFTKGLDVNQFEKLRLALGLCTIDK</sequence>
<dbReference type="Pfam" id="PF00665">
    <property type="entry name" value="rve"/>
    <property type="match status" value="1"/>
</dbReference>
<dbReference type="PANTHER" id="PTHR42648">
    <property type="entry name" value="TRANSPOSASE, PUTATIVE-RELATED"/>
    <property type="match status" value="1"/>
</dbReference>
<feature type="domain" description="Integrase catalytic" evidence="7">
    <location>
        <begin position="305"/>
        <end position="472"/>
    </location>
</feature>
<keyword evidence="3" id="KW-0064">Aspartyl protease</keyword>
<reference evidence="8 9" key="1">
    <citation type="submission" date="2024-01" db="EMBL/GenBank/DDBJ databases">
        <title>The complete chloroplast genome sequence of Lithospermum erythrorhizon: insights into the phylogenetic relationship among Boraginaceae species and the maternal lineages of purple gromwells.</title>
        <authorList>
            <person name="Okada T."/>
            <person name="Watanabe K."/>
        </authorList>
    </citation>
    <scope>NUCLEOTIDE SEQUENCE [LARGE SCALE GENOMIC DNA]</scope>
</reference>
<evidence type="ECO:0000256" key="1">
    <source>
        <dbReference type="ARBA" id="ARBA00022670"/>
    </source>
</evidence>
<dbReference type="InterPro" id="IPR043502">
    <property type="entry name" value="DNA/RNA_pol_sf"/>
</dbReference>
<dbReference type="InterPro" id="IPR012337">
    <property type="entry name" value="RNaseH-like_sf"/>
</dbReference>
<dbReference type="InterPro" id="IPR054722">
    <property type="entry name" value="PolX-like_BBD"/>
</dbReference>
<dbReference type="Pfam" id="PF07727">
    <property type="entry name" value="RVT_2"/>
    <property type="match status" value="1"/>
</dbReference>
<name>A0AAV3PRN7_LITER</name>
<dbReference type="InterPro" id="IPR025724">
    <property type="entry name" value="GAG-pre-integrase_dom"/>
</dbReference>
<evidence type="ECO:0000256" key="4">
    <source>
        <dbReference type="ARBA" id="ARBA00022801"/>
    </source>
</evidence>
<evidence type="ECO:0000259" key="6">
    <source>
        <dbReference type="PROSITE" id="PS50158"/>
    </source>
</evidence>
<keyword evidence="8" id="KW-0812">Transmembrane</keyword>
<organism evidence="8 9">
    <name type="scientific">Lithospermum erythrorhizon</name>
    <name type="common">Purple gromwell</name>
    <name type="synonym">Lithospermum officinale var. erythrorhizon</name>
    <dbReference type="NCBI Taxonomy" id="34254"/>
    <lineage>
        <taxon>Eukaryota</taxon>
        <taxon>Viridiplantae</taxon>
        <taxon>Streptophyta</taxon>
        <taxon>Embryophyta</taxon>
        <taxon>Tracheophyta</taxon>
        <taxon>Spermatophyta</taxon>
        <taxon>Magnoliopsida</taxon>
        <taxon>eudicotyledons</taxon>
        <taxon>Gunneridae</taxon>
        <taxon>Pentapetalae</taxon>
        <taxon>asterids</taxon>
        <taxon>lamiids</taxon>
        <taxon>Boraginales</taxon>
        <taxon>Boraginaceae</taxon>
        <taxon>Boraginoideae</taxon>
        <taxon>Lithospermeae</taxon>
        <taxon>Lithospermum</taxon>
    </lineage>
</organism>
<dbReference type="SUPFAM" id="SSF56672">
    <property type="entry name" value="DNA/RNA polymerases"/>
    <property type="match status" value="1"/>
</dbReference>
<keyword evidence="9" id="KW-1185">Reference proteome</keyword>
<dbReference type="InterPro" id="IPR001878">
    <property type="entry name" value="Znf_CCHC"/>
</dbReference>
<accession>A0AAV3PRN7</accession>
<keyword evidence="8" id="KW-0472">Membrane</keyword>
<dbReference type="InterPro" id="IPR013103">
    <property type="entry name" value="RVT_2"/>
</dbReference>
<comment type="caution">
    <text evidence="8">The sequence shown here is derived from an EMBL/GenBank/DDBJ whole genome shotgun (WGS) entry which is preliminary data.</text>
</comment>
<dbReference type="EMBL" id="BAABME010018613">
    <property type="protein sequence ID" value="GAA0154432.1"/>
    <property type="molecule type" value="Genomic_DNA"/>
</dbReference>
<dbReference type="Gene3D" id="3.30.420.10">
    <property type="entry name" value="Ribonuclease H-like superfamily/Ribonuclease H"/>
    <property type="match status" value="1"/>
</dbReference>
<evidence type="ECO:0000256" key="5">
    <source>
        <dbReference type="PROSITE-ProRule" id="PRU00047"/>
    </source>
</evidence>
<gene>
    <name evidence="8" type="ORF">LIER_37879</name>
</gene>
<keyword evidence="2" id="KW-0479">Metal-binding</keyword>
<dbReference type="InterPro" id="IPR001584">
    <property type="entry name" value="Integrase_cat-core"/>
</dbReference>
<evidence type="ECO:0000259" key="7">
    <source>
        <dbReference type="PROSITE" id="PS50994"/>
    </source>
</evidence>
<dbReference type="InterPro" id="IPR039537">
    <property type="entry name" value="Retrotran_Ty1/copia-like"/>
</dbReference>
<protein>
    <submittedName>
        <fullName evidence="8">Transmembrane signal receptor</fullName>
    </submittedName>
</protein>
<dbReference type="GO" id="GO:0015074">
    <property type="term" value="P:DNA integration"/>
    <property type="evidence" value="ECO:0007669"/>
    <property type="project" value="InterPro"/>
</dbReference>
<keyword evidence="5" id="KW-0863">Zinc-finger</keyword>
<dbReference type="PROSITE" id="PS50994">
    <property type="entry name" value="INTEGRASE"/>
    <property type="match status" value="1"/>
</dbReference>
<keyword evidence="4" id="KW-0378">Hydrolase</keyword>